<gene>
    <name evidence="1" type="ORF">CTI12_AA457810</name>
</gene>
<accession>A0A2U1LSS1</accession>
<name>A0A2U1LSS1_ARTAN</name>
<dbReference type="STRING" id="35608.A0A2U1LSS1"/>
<protein>
    <submittedName>
        <fullName evidence="1">P-loop containing nucleoside triphosphate hydrolases superfamily protein</fullName>
    </submittedName>
</protein>
<comment type="caution">
    <text evidence="1">The sequence shown here is derived from an EMBL/GenBank/DDBJ whole genome shotgun (WGS) entry which is preliminary data.</text>
</comment>
<reference evidence="1 2" key="1">
    <citation type="journal article" date="2018" name="Mol. Plant">
        <title>The genome of Artemisia annua provides insight into the evolution of Asteraceae family and artemisinin biosynthesis.</title>
        <authorList>
            <person name="Shen Q."/>
            <person name="Zhang L."/>
            <person name="Liao Z."/>
            <person name="Wang S."/>
            <person name="Yan T."/>
            <person name="Shi P."/>
            <person name="Liu M."/>
            <person name="Fu X."/>
            <person name="Pan Q."/>
            <person name="Wang Y."/>
            <person name="Lv Z."/>
            <person name="Lu X."/>
            <person name="Zhang F."/>
            <person name="Jiang W."/>
            <person name="Ma Y."/>
            <person name="Chen M."/>
            <person name="Hao X."/>
            <person name="Li L."/>
            <person name="Tang Y."/>
            <person name="Lv G."/>
            <person name="Zhou Y."/>
            <person name="Sun X."/>
            <person name="Brodelius P.E."/>
            <person name="Rose J.K.C."/>
            <person name="Tang K."/>
        </authorList>
    </citation>
    <scope>NUCLEOTIDE SEQUENCE [LARGE SCALE GENOMIC DNA]</scope>
    <source>
        <strain evidence="2">cv. Huhao1</strain>
        <tissue evidence="1">Leaf</tissue>
    </source>
</reference>
<sequence length="64" mass="7144">MESPPPPAAEDCCVKVAVHIRPLLGDEKLRGLNVAKLVGSWHLQYISQTANMYINLEPTSQEQR</sequence>
<organism evidence="1 2">
    <name type="scientific">Artemisia annua</name>
    <name type="common">Sweet wormwood</name>
    <dbReference type="NCBI Taxonomy" id="35608"/>
    <lineage>
        <taxon>Eukaryota</taxon>
        <taxon>Viridiplantae</taxon>
        <taxon>Streptophyta</taxon>
        <taxon>Embryophyta</taxon>
        <taxon>Tracheophyta</taxon>
        <taxon>Spermatophyta</taxon>
        <taxon>Magnoliopsida</taxon>
        <taxon>eudicotyledons</taxon>
        <taxon>Gunneridae</taxon>
        <taxon>Pentapetalae</taxon>
        <taxon>asterids</taxon>
        <taxon>campanulids</taxon>
        <taxon>Asterales</taxon>
        <taxon>Asteraceae</taxon>
        <taxon>Asteroideae</taxon>
        <taxon>Anthemideae</taxon>
        <taxon>Artemisiinae</taxon>
        <taxon>Artemisia</taxon>
    </lineage>
</organism>
<dbReference type="AlphaFoldDB" id="A0A2U1LSS1"/>
<evidence type="ECO:0000313" key="1">
    <source>
        <dbReference type="EMBL" id="PWA52034.1"/>
    </source>
</evidence>
<dbReference type="OrthoDB" id="3176171at2759"/>
<evidence type="ECO:0000313" key="2">
    <source>
        <dbReference type="Proteomes" id="UP000245207"/>
    </source>
</evidence>
<keyword evidence="2" id="KW-1185">Reference proteome</keyword>
<dbReference type="Proteomes" id="UP000245207">
    <property type="component" value="Unassembled WGS sequence"/>
</dbReference>
<dbReference type="GO" id="GO:0016787">
    <property type="term" value="F:hydrolase activity"/>
    <property type="evidence" value="ECO:0007669"/>
    <property type="project" value="UniProtKB-KW"/>
</dbReference>
<keyword evidence="1" id="KW-0378">Hydrolase</keyword>
<dbReference type="EMBL" id="PKPP01007933">
    <property type="protein sequence ID" value="PWA52034.1"/>
    <property type="molecule type" value="Genomic_DNA"/>
</dbReference>
<proteinExistence type="predicted"/>